<gene>
    <name evidence="1" type="ORF">THAOC_19379</name>
</gene>
<name>K0SPF7_THAOC</name>
<accession>K0SPF7</accession>
<dbReference type="PANTHER" id="PTHR46274:SF6">
    <property type="entry name" value="TYR_PHOSPHATASE_2 DOMAIN-CONTAINING PROTEIN"/>
    <property type="match status" value="1"/>
</dbReference>
<dbReference type="EMBL" id="AGNL01021276">
    <property type="protein sequence ID" value="EJK60292.1"/>
    <property type="molecule type" value="Genomic_DNA"/>
</dbReference>
<evidence type="ECO:0000313" key="1">
    <source>
        <dbReference type="EMBL" id="EJK60292.1"/>
    </source>
</evidence>
<dbReference type="OrthoDB" id="273181at2759"/>
<dbReference type="PANTHER" id="PTHR46274">
    <property type="entry name" value="PHOSPHATIDYLINOSITOL PHOSPHATASE"/>
    <property type="match status" value="1"/>
</dbReference>
<proteinExistence type="predicted"/>
<dbReference type="eggNOG" id="ENOG502SH2N">
    <property type="taxonomic scope" value="Eukaryota"/>
</dbReference>
<feature type="non-terminal residue" evidence="1">
    <location>
        <position position="1"/>
    </location>
</feature>
<organism evidence="1 2">
    <name type="scientific">Thalassiosira oceanica</name>
    <name type="common">Marine diatom</name>
    <dbReference type="NCBI Taxonomy" id="159749"/>
    <lineage>
        <taxon>Eukaryota</taxon>
        <taxon>Sar</taxon>
        <taxon>Stramenopiles</taxon>
        <taxon>Ochrophyta</taxon>
        <taxon>Bacillariophyta</taxon>
        <taxon>Coscinodiscophyceae</taxon>
        <taxon>Thalassiosirophycidae</taxon>
        <taxon>Thalassiosirales</taxon>
        <taxon>Thalassiosiraceae</taxon>
        <taxon>Thalassiosira</taxon>
    </lineage>
</organism>
<protein>
    <submittedName>
        <fullName evidence="1">Uncharacterized protein</fullName>
    </submittedName>
</protein>
<sequence>CRAALLPAGPGPAPLLNWGALPTRNKRTVCYSGDPSPAYPRPLANPTGLFILRTSHPSDENFRLRDFPTMTAVTPRLSQRPVSRTPNKDEVEEPFWPLFLKRANVSAAILPLCLKSVVIATLSLYLLNQKHLLPKHLSQVVSKVVDDTVLIGGVPYLGYPEKLAKENVRGVVNLCDEYRGPTGAYERLGIEQLYLPTVDHFEPEVESLKSAVSFIQEHESKGNKVSSDVVVSLCALQGWARPVCGGSYGLASL</sequence>
<evidence type="ECO:0000313" key="2">
    <source>
        <dbReference type="Proteomes" id="UP000266841"/>
    </source>
</evidence>
<keyword evidence="2" id="KW-1185">Reference proteome</keyword>
<reference evidence="1 2" key="1">
    <citation type="journal article" date="2012" name="Genome Biol.">
        <title>Genome and low-iron response of an oceanic diatom adapted to chronic iron limitation.</title>
        <authorList>
            <person name="Lommer M."/>
            <person name="Specht M."/>
            <person name="Roy A.S."/>
            <person name="Kraemer L."/>
            <person name="Andreson R."/>
            <person name="Gutowska M.A."/>
            <person name="Wolf J."/>
            <person name="Bergner S.V."/>
            <person name="Schilhabel M.B."/>
            <person name="Klostermeier U.C."/>
            <person name="Beiko R.G."/>
            <person name="Rosenstiel P."/>
            <person name="Hippler M."/>
            <person name="Laroche J."/>
        </authorList>
    </citation>
    <scope>NUCLEOTIDE SEQUENCE [LARGE SCALE GENOMIC DNA]</scope>
    <source>
        <strain evidence="1 2">CCMP1005</strain>
    </source>
</reference>
<dbReference type="AlphaFoldDB" id="K0SPF7"/>
<dbReference type="SUPFAM" id="SSF52799">
    <property type="entry name" value="(Phosphotyrosine protein) phosphatases II"/>
    <property type="match status" value="1"/>
</dbReference>
<dbReference type="Gene3D" id="3.90.190.10">
    <property type="entry name" value="Protein tyrosine phosphatase superfamily"/>
    <property type="match status" value="1"/>
</dbReference>
<dbReference type="InterPro" id="IPR029021">
    <property type="entry name" value="Prot-tyrosine_phosphatase-like"/>
</dbReference>
<dbReference type="Proteomes" id="UP000266841">
    <property type="component" value="Unassembled WGS sequence"/>
</dbReference>
<comment type="caution">
    <text evidence="1">The sequence shown here is derived from an EMBL/GenBank/DDBJ whole genome shotgun (WGS) entry which is preliminary data.</text>
</comment>